<dbReference type="SUPFAM" id="SSF55961">
    <property type="entry name" value="Bet v1-like"/>
    <property type="match status" value="1"/>
</dbReference>
<keyword evidence="2" id="KW-1185">Reference proteome</keyword>
<dbReference type="InterPro" id="IPR023393">
    <property type="entry name" value="START-like_dom_sf"/>
</dbReference>
<sequence>MGDSTFTVQRSTTVDAPPERIYGHITDFRQWRAWSPWEDLDPNLTRAYSGPESGAGASYAWSGNRKAGQGRMKIIDADSPRTLRVELVFEKPWKSRNDVVFSIEPAGDGSLVTWSMTGPRPLMLRLLGFVMSMEKMIGPDFEKGLARLKAAAESPKAP</sequence>
<organism evidence="1 2">
    <name type="scientific">Frankia nepalensis</name>
    <dbReference type="NCBI Taxonomy" id="1836974"/>
    <lineage>
        <taxon>Bacteria</taxon>
        <taxon>Bacillati</taxon>
        <taxon>Actinomycetota</taxon>
        <taxon>Actinomycetes</taxon>
        <taxon>Frankiales</taxon>
        <taxon>Frankiaceae</taxon>
        <taxon>Frankia</taxon>
    </lineage>
</organism>
<dbReference type="Gene3D" id="3.30.530.20">
    <property type="match status" value="1"/>
</dbReference>
<protein>
    <submittedName>
        <fullName evidence="1">SRPBCC family protein</fullName>
    </submittedName>
</protein>
<dbReference type="AlphaFoldDB" id="A0A937ULU6"/>
<dbReference type="EMBL" id="JAEACQ010000123">
    <property type="protein sequence ID" value="MBL7626162.1"/>
    <property type="molecule type" value="Genomic_DNA"/>
</dbReference>
<dbReference type="Pfam" id="PF10604">
    <property type="entry name" value="Polyketide_cyc2"/>
    <property type="match status" value="1"/>
</dbReference>
<reference evidence="1" key="1">
    <citation type="submission" date="2020-12" db="EMBL/GenBank/DDBJ databases">
        <title>Genomic characterization of non-nitrogen-fixing Frankia strains.</title>
        <authorList>
            <person name="Carlos-Shanley C."/>
            <person name="Guerra T."/>
            <person name="Hahn D."/>
        </authorList>
    </citation>
    <scope>NUCLEOTIDE SEQUENCE</scope>
    <source>
        <strain evidence="1">CN6</strain>
    </source>
</reference>
<comment type="caution">
    <text evidence="1">The sequence shown here is derived from an EMBL/GenBank/DDBJ whole genome shotgun (WGS) entry which is preliminary data.</text>
</comment>
<name>A0A937ULU6_9ACTN</name>
<evidence type="ECO:0000313" key="1">
    <source>
        <dbReference type="EMBL" id="MBL7626162.1"/>
    </source>
</evidence>
<dbReference type="RefSeq" id="WP_202998643.1">
    <property type="nucleotide sequence ID" value="NZ_JADWYU010000102.1"/>
</dbReference>
<dbReference type="InterPro" id="IPR019587">
    <property type="entry name" value="Polyketide_cyclase/dehydratase"/>
</dbReference>
<dbReference type="Proteomes" id="UP000604475">
    <property type="component" value="Unassembled WGS sequence"/>
</dbReference>
<dbReference type="CDD" id="cd07818">
    <property type="entry name" value="SRPBCC_1"/>
    <property type="match status" value="1"/>
</dbReference>
<accession>A0A937ULU6</accession>
<gene>
    <name evidence="1" type="ORF">I7412_03025</name>
</gene>
<evidence type="ECO:0000313" key="2">
    <source>
        <dbReference type="Proteomes" id="UP000604475"/>
    </source>
</evidence>
<proteinExistence type="predicted"/>